<feature type="compositionally biased region" description="Polar residues" evidence="1">
    <location>
        <begin position="365"/>
        <end position="378"/>
    </location>
</feature>
<accession>A0A9P0FPC6</accession>
<evidence type="ECO:0000256" key="2">
    <source>
        <dbReference type="SAM" id="Phobius"/>
    </source>
</evidence>
<feature type="transmembrane region" description="Helical" evidence="2">
    <location>
        <begin position="706"/>
        <end position="731"/>
    </location>
</feature>
<feature type="transmembrane region" description="Helical" evidence="2">
    <location>
        <begin position="12"/>
        <end position="38"/>
    </location>
</feature>
<proteinExistence type="predicted"/>
<dbReference type="Pfam" id="PF07690">
    <property type="entry name" value="MFS_1"/>
    <property type="match status" value="2"/>
</dbReference>
<gene>
    <name evidence="3" type="ORF">MELIAE_LOCUS11497</name>
</gene>
<evidence type="ECO:0000313" key="4">
    <source>
        <dbReference type="Proteomes" id="UP001154078"/>
    </source>
</evidence>
<dbReference type="PANTHER" id="PTHR11360:SF229">
    <property type="entry name" value="AGAP007601-PA"/>
    <property type="match status" value="1"/>
</dbReference>
<feature type="transmembrane region" description="Helical" evidence="2">
    <location>
        <begin position="586"/>
        <end position="607"/>
    </location>
</feature>
<dbReference type="GO" id="GO:0008028">
    <property type="term" value="F:monocarboxylic acid transmembrane transporter activity"/>
    <property type="evidence" value="ECO:0007669"/>
    <property type="project" value="TreeGrafter"/>
</dbReference>
<dbReference type="PANTHER" id="PTHR11360">
    <property type="entry name" value="MONOCARBOXYLATE TRANSPORTER"/>
    <property type="match status" value="1"/>
</dbReference>
<dbReference type="InterPro" id="IPR050327">
    <property type="entry name" value="Proton-linked_MCT"/>
</dbReference>
<dbReference type="Gene3D" id="1.20.1250.20">
    <property type="entry name" value="MFS general substrate transporter like domains"/>
    <property type="match status" value="2"/>
</dbReference>
<feature type="compositionally biased region" description="Polar residues" evidence="1">
    <location>
        <begin position="390"/>
        <end position="416"/>
    </location>
</feature>
<keyword evidence="2" id="KW-0812">Transmembrane</keyword>
<name>A0A9P0FPC6_BRAAE</name>
<feature type="region of interest" description="Disordered" evidence="1">
    <location>
        <begin position="365"/>
        <end position="416"/>
    </location>
</feature>
<dbReference type="InterPro" id="IPR036259">
    <property type="entry name" value="MFS_trans_sf"/>
</dbReference>
<dbReference type="SUPFAM" id="SSF103473">
    <property type="entry name" value="MFS general substrate transporter"/>
    <property type="match status" value="1"/>
</dbReference>
<feature type="transmembrane region" description="Helical" evidence="2">
    <location>
        <begin position="107"/>
        <end position="130"/>
    </location>
</feature>
<reference evidence="3" key="1">
    <citation type="submission" date="2021-12" db="EMBL/GenBank/DDBJ databases">
        <authorList>
            <person name="King R."/>
        </authorList>
    </citation>
    <scope>NUCLEOTIDE SEQUENCE</scope>
</reference>
<feature type="transmembrane region" description="Helical" evidence="2">
    <location>
        <begin position="551"/>
        <end position="574"/>
    </location>
</feature>
<keyword evidence="2" id="KW-1133">Transmembrane helix</keyword>
<protein>
    <submittedName>
        <fullName evidence="3">Uncharacterized protein</fullName>
    </submittedName>
</protein>
<feature type="transmembrane region" description="Helical" evidence="2">
    <location>
        <begin position="82"/>
        <end position="101"/>
    </location>
</feature>
<evidence type="ECO:0000256" key="1">
    <source>
        <dbReference type="SAM" id="MobiDB-lite"/>
    </source>
</evidence>
<dbReference type="EMBL" id="OV121139">
    <property type="protein sequence ID" value="CAH0562369.1"/>
    <property type="molecule type" value="Genomic_DNA"/>
</dbReference>
<sequence length="746" mass="82124">MNLIDVPPDGGWGWMVVLGAALINMVNQALFSIFGLIYGEKLEEMANGKATGITLVMAINVMVTNFSGLAVAAILRRISIQWVTLIGVFCVGTGMILSGFATEIVHIVLAYGCLTGLGLGLLASSTFLVISQYFTSRKSTAVGLAMSGTSIGQMLMPMLVGFLLNNYEYSGTTIIMGTLSYTGILGAMFFKPFLCFNKSVLTEEKNNEQKPLQNGVKSDNSTKVYEVNENIKAYIQENTDDIKYPEDIKNNNITTSTNSLKKAESLKETIQEENQSIRKVESKDTIDTDNQSIKREENITNTYSQSNLSISSGSDEEIQNIIMNNEDVISLDEDTSGYNDEVTEISEKAKTPEGTKWEDVEVRKSVTQLRPPSTNPFGSDSEEEEALPKNKTQYSRPPSTNPFESQESLYESDNEQLQAEKSKLLNDIMNLNKSFSDASTVSKSKNPFGSVGDLLGTQTGVVPRKFGSNPLGPVDKIQDTRQSTKKRFRLFADEEPSNVQTEHTNPNTKNDEDVKEQLLESQALPPIIKECPPTYMEKITKSLGLKLLIDLNFLHLLIGLALGYVSTVTFSTFFPMFLQDEAKLTILQTTYCMSALSFADIAGRLTVGEIARKLKLDNRTVFIIGAFMLGICRSVMVELSDFKHLLATSLLVGYCRAATVITQNLVVSDYISSTDLPAAVGLNMVAKGVSVLTLGQGLGLLKDLLSFAWCIHVLDIIIYVVAVSWSVELMVKRCIKKKSLKCTEKV</sequence>
<feature type="transmembrane region" description="Helical" evidence="2">
    <location>
        <begin position="142"/>
        <end position="163"/>
    </location>
</feature>
<keyword evidence="4" id="KW-1185">Reference proteome</keyword>
<feature type="transmembrane region" description="Helical" evidence="2">
    <location>
        <begin position="169"/>
        <end position="190"/>
    </location>
</feature>
<keyword evidence="2" id="KW-0472">Membrane</keyword>
<dbReference type="InterPro" id="IPR011701">
    <property type="entry name" value="MFS"/>
</dbReference>
<evidence type="ECO:0000313" key="3">
    <source>
        <dbReference type="EMBL" id="CAH0562369.1"/>
    </source>
</evidence>
<dbReference type="OrthoDB" id="8055603at2759"/>
<feature type="transmembrane region" description="Helical" evidence="2">
    <location>
        <begin position="619"/>
        <end position="636"/>
    </location>
</feature>
<dbReference type="AlphaFoldDB" id="A0A9P0FPC6"/>
<feature type="transmembrane region" description="Helical" evidence="2">
    <location>
        <begin position="50"/>
        <end position="75"/>
    </location>
</feature>
<dbReference type="Proteomes" id="UP001154078">
    <property type="component" value="Chromosome 8"/>
</dbReference>
<organism evidence="3 4">
    <name type="scientific">Brassicogethes aeneus</name>
    <name type="common">Rape pollen beetle</name>
    <name type="synonym">Meligethes aeneus</name>
    <dbReference type="NCBI Taxonomy" id="1431903"/>
    <lineage>
        <taxon>Eukaryota</taxon>
        <taxon>Metazoa</taxon>
        <taxon>Ecdysozoa</taxon>
        <taxon>Arthropoda</taxon>
        <taxon>Hexapoda</taxon>
        <taxon>Insecta</taxon>
        <taxon>Pterygota</taxon>
        <taxon>Neoptera</taxon>
        <taxon>Endopterygota</taxon>
        <taxon>Coleoptera</taxon>
        <taxon>Polyphaga</taxon>
        <taxon>Cucujiformia</taxon>
        <taxon>Nitidulidae</taxon>
        <taxon>Meligethinae</taxon>
        <taxon>Brassicogethes</taxon>
    </lineage>
</organism>